<dbReference type="Pfam" id="PF13347">
    <property type="entry name" value="MFS_2"/>
    <property type="match status" value="1"/>
</dbReference>
<feature type="transmembrane region" description="Helical" evidence="1">
    <location>
        <begin position="184"/>
        <end position="204"/>
    </location>
</feature>
<feature type="transmembrane region" description="Helical" evidence="1">
    <location>
        <begin position="265"/>
        <end position="284"/>
    </location>
</feature>
<accession>A0A1M6RAJ3</accession>
<dbReference type="Gene3D" id="1.20.1250.20">
    <property type="entry name" value="MFS general substrate transporter like domains"/>
    <property type="match status" value="2"/>
</dbReference>
<dbReference type="STRING" id="1830138.SAMN05443507_111103"/>
<dbReference type="Proteomes" id="UP000184016">
    <property type="component" value="Unassembled WGS sequence"/>
</dbReference>
<dbReference type="GO" id="GO:0008643">
    <property type="term" value="P:carbohydrate transport"/>
    <property type="evidence" value="ECO:0007669"/>
    <property type="project" value="InterPro"/>
</dbReference>
<feature type="transmembrane region" description="Helical" evidence="1">
    <location>
        <begin position="29"/>
        <end position="47"/>
    </location>
</feature>
<reference evidence="3" key="1">
    <citation type="submission" date="2016-11" db="EMBL/GenBank/DDBJ databases">
        <authorList>
            <person name="Varghese N."/>
            <person name="Submissions S."/>
        </authorList>
    </citation>
    <scope>NUCLEOTIDE SEQUENCE [LARGE SCALE GENOMIC DNA]</scope>
    <source>
        <strain evidence="3">USBA-503</strain>
    </source>
</reference>
<feature type="transmembrane region" description="Helical" evidence="1">
    <location>
        <begin position="53"/>
        <end position="74"/>
    </location>
</feature>
<evidence type="ECO:0000313" key="3">
    <source>
        <dbReference type="Proteomes" id="UP000184016"/>
    </source>
</evidence>
<feature type="transmembrane region" description="Helical" evidence="1">
    <location>
        <begin position="405"/>
        <end position="425"/>
    </location>
</feature>
<dbReference type="PANTHER" id="PTHR11328:SF24">
    <property type="entry name" value="MAJOR FACILITATOR SUPERFAMILY (MFS) PROFILE DOMAIN-CONTAINING PROTEIN"/>
    <property type="match status" value="1"/>
</dbReference>
<dbReference type="InterPro" id="IPR036259">
    <property type="entry name" value="MFS_trans_sf"/>
</dbReference>
<dbReference type="GO" id="GO:0015293">
    <property type="term" value="F:symporter activity"/>
    <property type="evidence" value="ECO:0007669"/>
    <property type="project" value="InterPro"/>
</dbReference>
<feature type="transmembrane region" description="Helical" evidence="1">
    <location>
        <begin position="323"/>
        <end position="345"/>
    </location>
</feature>
<keyword evidence="1" id="KW-0812">Transmembrane</keyword>
<evidence type="ECO:0000313" key="2">
    <source>
        <dbReference type="EMBL" id="SHK29472.1"/>
    </source>
</evidence>
<feature type="transmembrane region" description="Helical" evidence="1">
    <location>
        <begin position="86"/>
        <end position="104"/>
    </location>
</feature>
<name>A0A1M6RAJ3_9BACL</name>
<dbReference type="AlphaFoldDB" id="A0A1M6RAJ3"/>
<feature type="transmembrane region" description="Helical" evidence="1">
    <location>
        <begin position="229"/>
        <end position="253"/>
    </location>
</feature>
<proteinExistence type="predicted"/>
<dbReference type="PANTHER" id="PTHR11328">
    <property type="entry name" value="MAJOR FACILITATOR SUPERFAMILY DOMAIN-CONTAINING PROTEIN"/>
    <property type="match status" value="1"/>
</dbReference>
<protein>
    <submittedName>
        <fullName evidence="2">Glycoside/pentoside/hexuronide:cation symporter, GPH family</fullName>
    </submittedName>
</protein>
<evidence type="ECO:0000256" key="1">
    <source>
        <dbReference type="SAM" id="Phobius"/>
    </source>
</evidence>
<sequence length="455" mass="50428">MANANLTHSHQIPLGKQVAYSSYQLGINMLWYAFSTIAVFFYVTVLKVSATEISYGMIVYGILNAFMNVLAGHWSDRTHTRLGRRIPYILASGLPFCLTFYFLFSPPAVSNDGLLLYFFLLTFLFDFCFTLVALNAGSLFPEMYQEEKSRAFVSALQQVFAIVGLILGVALSKSLGESLGWSKVAALFAGIAFVSIYVSLYGSFERSGQTESAFHLKEAVASTFRNRRFLFFVSASFLIQFSTTLCTSVSSFYTKYVVSMTGLQSSLFLGGIFIVAIPLSFLWARLAVKMTTAKAAFLACILYIFTSMALVFDHAVWSVILTGFMMGIPVSGFLVLLNILLAEVIDHDAKLTGRRREGMYLGMNGFLVRLGLSLQYAVMAIFFSISGYNAHLSVQSVRTIWGFRLLIGGLPVVALLVSLILLLAYQRLHNLAKLSDEATTLQSGHSNPLFYLHKQ</sequence>
<keyword evidence="1" id="KW-0472">Membrane</keyword>
<dbReference type="EMBL" id="FRAF01000011">
    <property type="protein sequence ID" value="SHK29472.1"/>
    <property type="molecule type" value="Genomic_DNA"/>
</dbReference>
<dbReference type="InterPro" id="IPR039672">
    <property type="entry name" value="MFS_2"/>
</dbReference>
<dbReference type="SUPFAM" id="SSF103473">
    <property type="entry name" value="MFS general substrate transporter"/>
    <property type="match status" value="1"/>
</dbReference>
<gene>
    <name evidence="2" type="ORF">SAMN05443507_111103</name>
</gene>
<dbReference type="OrthoDB" id="9764596at2"/>
<feature type="transmembrane region" description="Helical" evidence="1">
    <location>
        <begin position="152"/>
        <end position="172"/>
    </location>
</feature>
<feature type="transmembrane region" description="Helical" evidence="1">
    <location>
        <begin position="366"/>
        <end position="385"/>
    </location>
</feature>
<keyword evidence="3" id="KW-1185">Reference proteome</keyword>
<dbReference type="GO" id="GO:0005886">
    <property type="term" value="C:plasma membrane"/>
    <property type="evidence" value="ECO:0007669"/>
    <property type="project" value="TreeGrafter"/>
</dbReference>
<keyword evidence="1" id="KW-1133">Transmembrane helix</keyword>
<feature type="transmembrane region" description="Helical" evidence="1">
    <location>
        <begin position="116"/>
        <end position="140"/>
    </location>
</feature>
<organism evidence="2 3">
    <name type="scientific">Alicyclobacillus tolerans</name>
    <dbReference type="NCBI Taxonomy" id="90970"/>
    <lineage>
        <taxon>Bacteria</taxon>
        <taxon>Bacillati</taxon>
        <taxon>Bacillota</taxon>
        <taxon>Bacilli</taxon>
        <taxon>Bacillales</taxon>
        <taxon>Alicyclobacillaceae</taxon>
        <taxon>Alicyclobacillus</taxon>
    </lineage>
</organism>
<feature type="transmembrane region" description="Helical" evidence="1">
    <location>
        <begin position="296"/>
        <end position="317"/>
    </location>
</feature>
<dbReference type="RefSeq" id="WP_072874046.1">
    <property type="nucleotide sequence ID" value="NZ_FRAF01000011.1"/>
</dbReference>